<dbReference type="SMART" id="SM00993">
    <property type="entry name" value="YL1_C"/>
    <property type="match status" value="1"/>
</dbReference>
<dbReference type="Pfam" id="PF05764">
    <property type="entry name" value="YL1"/>
    <property type="match status" value="1"/>
</dbReference>
<protein>
    <recommendedName>
        <fullName evidence="3">Vps72/YL1 C-terminal domain-containing protein</fullName>
    </recommendedName>
</protein>
<dbReference type="EMBL" id="NHTK01001372">
    <property type="protein sequence ID" value="PPQ98974.1"/>
    <property type="molecule type" value="Genomic_DNA"/>
</dbReference>
<evidence type="ECO:0000256" key="1">
    <source>
        <dbReference type="ARBA" id="ARBA00006832"/>
    </source>
</evidence>
<sequence>MADPEEPTEMLATRRSKRSTAGNRMEAALAEMALEDANKDLDDDKEFFVENDEQDEFGSDFESTDEEAEKVVEAGGETEVVEEERRVRKAARSKLERMTAAAHARQRDTFNPELQLKDKERTSMKRTRTRASVKLGDAVDAETGEVVVANDAPVVQGKKRMSKRKHTVMNTSATATRLKETQQRKATGSKRHKTEHKVWTQAELIAQALDTEEGNIKEHRDYLKNESEKRKKARVTRTKIEGPLLRWKSRLEEITVVVPPPPPPPPVPAPAPTPPTTSRVPSFTPTVTGMPNLAAYRSVYGGYGGTFTPTNYTFTTGVNGVTSSVAASTPSVTNFVSQSGTRQPFTQFQHYQPPNASVTSPFPMWPPAASTSQNHQPYYSLTGATTTASVSASATATLTTAATTTPIASAPTGTSSTAVPSASPAVASTTPSTPAPAPTPTSAPTPTPALAPTPTATTVSPVPVSTVTPSTTPSLPISTTAVTAPTVQAVSTTTPAETSVAPSTTAASEEKADATHVDDKPKEPETKKETVTKNYVIHELVQQKSGPKPSWTSTMGAMFGDHVKWDEIKVYSGKNRPLSRPRQTCPITGQQAHYFDPRTGVPYANSRAYKILTRLIRHEYVWDPSLGCYTGHQPIDQPPPESSPASATL</sequence>
<evidence type="ECO:0000313" key="4">
    <source>
        <dbReference type="EMBL" id="PPQ98974.1"/>
    </source>
</evidence>
<reference evidence="4 5" key="1">
    <citation type="journal article" date="2018" name="Evol. Lett.">
        <title>Horizontal gene cluster transfer increased hallucinogenic mushroom diversity.</title>
        <authorList>
            <person name="Reynolds H.T."/>
            <person name="Vijayakumar V."/>
            <person name="Gluck-Thaler E."/>
            <person name="Korotkin H.B."/>
            <person name="Matheny P.B."/>
            <person name="Slot J.C."/>
        </authorList>
    </citation>
    <scope>NUCLEOTIDE SEQUENCE [LARGE SCALE GENOMIC DNA]</scope>
    <source>
        <strain evidence="4 5">2629</strain>
    </source>
</reference>
<dbReference type="InParanoid" id="A0A409Y7N8"/>
<feature type="compositionally biased region" description="Pro residues" evidence="2">
    <location>
        <begin position="259"/>
        <end position="275"/>
    </location>
</feature>
<feature type="compositionally biased region" description="Low complexity" evidence="2">
    <location>
        <begin position="406"/>
        <end position="432"/>
    </location>
</feature>
<feature type="region of interest" description="Disordered" evidence="2">
    <location>
        <begin position="98"/>
        <end position="131"/>
    </location>
</feature>
<dbReference type="STRING" id="181874.A0A409Y7N8"/>
<dbReference type="InterPro" id="IPR046757">
    <property type="entry name" value="YL1_N"/>
</dbReference>
<name>A0A409Y7N8_9AGAR</name>
<feature type="compositionally biased region" description="Basic and acidic residues" evidence="2">
    <location>
        <begin position="508"/>
        <end position="530"/>
    </location>
</feature>
<evidence type="ECO:0000313" key="5">
    <source>
        <dbReference type="Proteomes" id="UP000284842"/>
    </source>
</evidence>
<feature type="compositionally biased region" description="Polar residues" evidence="2">
    <location>
        <begin position="346"/>
        <end position="360"/>
    </location>
</feature>
<dbReference type="Proteomes" id="UP000284842">
    <property type="component" value="Unassembled WGS sequence"/>
</dbReference>
<dbReference type="PANTHER" id="PTHR13275:SF4">
    <property type="entry name" value="VACUOLAR PROTEIN SORTING-ASSOCIATED PROTEIN 72 HOMOLOG"/>
    <property type="match status" value="1"/>
</dbReference>
<comment type="caution">
    <text evidence="4">The sequence shown here is derived from an EMBL/GenBank/DDBJ whole genome shotgun (WGS) entry which is preliminary data.</text>
</comment>
<dbReference type="PANTHER" id="PTHR13275">
    <property type="entry name" value="YL-1 PROTEIN TRANSCRIPTION FACTOR-LIKE 1"/>
    <property type="match status" value="1"/>
</dbReference>
<dbReference type="InterPro" id="IPR013272">
    <property type="entry name" value="Vps72/YL1_C"/>
</dbReference>
<dbReference type="OrthoDB" id="78296at2759"/>
<dbReference type="Pfam" id="PF08265">
    <property type="entry name" value="YL1_C"/>
    <property type="match status" value="1"/>
</dbReference>
<feature type="region of interest" description="Disordered" evidence="2">
    <location>
        <begin position="406"/>
        <end position="530"/>
    </location>
</feature>
<comment type="similarity">
    <text evidence="1">Belongs to the VPS72/YL1 family.</text>
</comment>
<feature type="compositionally biased region" description="Low complexity" evidence="2">
    <location>
        <begin position="276"/>
        <end position="285"/>
    </location>
</feature>
<feature type="region of interest" description="Disordered" evidence="2">
    <location>
        <begin position="259"/>
        <end position="285"/>
    </location>
</feature>
<proteinExistence type="inferred from homology"/>
<feature type="compositionally biased region" description="Acidic residues" evidence="2">
    <location>
        <begin position="52"/>
        <end position="68"/>
    </location>
</feature>
<feature type="region of interest" description="Disordered" evidence="2">
    <location>
        <begin position="346"/>
        <end position="373"/>
    </location>
</feature>
<accession>A0A409Y7N8</accession>
<feature type="region of interest" description="Disordered" evidence="2">
    <location>
        <begin position="52"/>
        <end position="85"/>
    </location>
</feature>
<evidence type="ECO:0000259" key="3">
    <source>
        <dbReference type="SMART" id="SM00993"/>
    </source>
</evidence>
<feature type="compositionally biased region" description="Pro residues" evidence="2">
    <location>
        <begin position="433"/>
        <end position="451"/>
    </location>
</feature>
<gene>
    <name evidence="4" type="ORF">CVT24_003470</name>
</gene>
<dbReference type="GO" id="GO:0005634">
    <property type="term" value="C:nucleus"/>
    <property type="evidence" value="ECO:0007669"/>
    <property type="project" value="TreeGrafter"/>
</dbReference>
<dbReference type="AlphaFoldDB" id="A0A409Y7N8"/>
<evidence type="ECO:0000256" key="2">
    <source>
        <dbReference type="SAM" id="MobiDB-lite"/>
    </source>
</evidence>
<organism evidence="4 5">
    <name type="scientific">Panaeolus cyanescens</name>
    <dbReference type="NCBI Taxonomy" id="181874"/>
    <lineage>
        <taxon>Eukaryota</taxon>
        <taxon>Fungi</taxon>
        <taxon>Dikarya</taxon>
        <taxon>Basidiomycota</taxon>
        <taxon>Agaricomycotina</taxon>
        <taxon>Agaricomycetes</taxon>
        <taxon>Agaricomycetidae</taxon>
        <taxon>Agaricales</taxon>
        <taxon>Agaricineae</taxon>
        <taxon>Galeropsidaceae</taxon>
        <taxon>Panaeolus</taxon>
    </lineage>
</organism>
<feature type="domain" description="Vps72/YL1 C-terminal" evidence="3">
    <location>
        <begin position="583"/>
        <end position="612"/>
    </location>
</feature>
<keyword evidence="5" id="KW-1185">Reference proteome</keyword>
<feature type="compositionally biased region" description="Low complexity" evidence="2">
    <location>
        <begin position="452"/>
        <end position="496"/>
    </location>
</feature>
<feature type="compositionally biased region" description="Basic and acidic residues" evidence="2">
    <location>
        <begin position="105"/>
        <end position="123"/>
    </location>
</feature>
<feature type="region of interest" description="Disordered" evidence="2">
    <location>
        <begin position="1"/>
        <end position="22"/>
    </location>
</feature>